<sequence length="232" mass="25193">MSAVVVQPTVRRVRRVRRPYEDRDDAGRALAELLSERVEPGDVLVLGLARGGVPVAAPIADALDATLDVLVVRKLGLPDQPELAMGAIAGTGAEVQVIRNESVLIHADEWAFEEVLELETAELRRREALYRGGRAAPPIRGRVVILVDDGLATGSTMRAAIQAVRREEPAQLVVAVPVGGPSTCRSLSREVDDLVCAWMPNHFYAVGQAYRDFTPVSDKELEHILSTHASRP</sequence>
<accession>A0A4R6J5J8</accession>
<dbReference type="EMBL" id="SNWQ01000035">
    <property type="protein sequence ID" value="TDO30694.1"/>
    <property type="molecule type" value="Genomic_DNA"/>
</dbReference>
<gene>
    <name evidence="2" type="ORF">EV643_13517</name>
</gene>
<dbReference type="Gene3D" id="3.40.50.2020">
    <property type="match status" value="1"/>
</dbReference>
<protein>
    <submittedName>
        <fullName evidence="2">Putative phosphoribosyltransferase</fullName>
    </submittedName>
</protein>
<dbReference type="SUPFAM" id="SSF53271">
    <property type="entry name" value="PRTase-like"/>
    <property type="match status" value="1"/>
</dbReference>
<dbReference type="AlphaFoldDB" id="A0A4R6J5J8"/>
<reference evidence="2 3" key="1">
    <citation type="submission" date="2019-03" db="EMBL/GenBank/DDBJ databases">
        <title>Genomic Encyclopedia of Type Strains, Phase III (KMG-III): the genomes of soil and plant-associated and newly described type strains.</title>
        <authorList>
            <person name="Whitman W."/>
        </authorList>
    </citation>
    <scope>NUCLEOTIDE SEQUENCE [LARGE SCALE GENOMIC DNA]</scope>
    <source>
        <strain evidence="2 3">VKM Ac-2527</strain>
    </source>
</reference>
<keyword evidence="2" id="KW-0328">Glycosyltransferase</keyword>
<organism evidence="2 3">
    <name type="scientific">Kribbella caucasensis</name>
    <dbReference type="NCBI Taxonomy" id="2512215"/>
    <lineage>
        <taxon>Bacteria</taxon>
        <taxon>Bacillati</taxon>
        <taxon>Actinomycetota</taxon>
        <taxon>Actinomycetes</taxon>
        <taxon>Propionibacteriales</taxon>
        <taxon>Kribbellaceae</taxon>
        <taxon>Kribbella</taxon>
    </lineage>
</organism>
<dbReference type="InterPro" id="IPR029057">
    <property type="entry name" value="PRTase-like"/>
</dbReference>
<keyword evidence="2" id="KW-0808">Transferase</keyword>
<evidence type="ECO:0000259" key="1">
    <source>
        <dbReference type="Pfam" id="PF00156"/>
    </source>
</evidence>
<name>A0A4R6J5J8_9ACTN</name>
<dbReference type="Gene3D" id="3.30.1310.20">
    <property type="entry name" value="PRTase-like"/>
    <property type="match status" value="1"/>
</dbReference>
<feature type="domain" description="Phosphoribosyltransferase" evidence="1">
    <location>
        <begin position="28"/>
        <end position="183"/>
    </location>
</feature>
<comment type="caution">
    <text evidence="2">The sequence shown here is derived from an EMBL/GenBank/DDBJ whole genome shotgun (WGS) entry which is preliminary data.</text>
</comment>
<evidence type="ECO:0000313" key="2">
    <source>
        <dbReference type="EMBL" id="TDO30694.1"/>
    </source>
</evidence>
<keyword evidence="3" id="KW-1185">Reference proteome</keyword>
<dbReference type="Pfam" id="PF00156">
    <property type="entry name" value="Pribosyltran"/>
    <property type="match status" value="1"/>
</dbReference>
<dbReference type="GO" id="GO:0016757">
    <property type="term" value="F:glycosyltransferase activity"/>
    <property type="evidence" value="ECO:0007669"/>
    <property type="project" value="UniProtKB-KW"/>
</dbReference>
<dbReference type="CDD" id="cd06223">
    <property type="entry name" value="PRTases_typeI"/>
    <property type="match status" value="1"/>
</dbReference>
<dbReference type="Proteomes" id="UP000295388">
    <property type="component" value="Unassembled WGS sequence"/>
</dbReference>
<proteinExistence type="predicted"/>
<evidence type="ECO:0000313" key="3">
    <source>
        <dbReference type="Proteomes" id="UP000295388"/>
    </source>
</evidence>
<dbReference type="InterPro" id="IPR000836">
    <property type="entry name" value="PRTase_dom"/>
</dbReference>